<protein>
    <submittedName>
        <fullName evidence="2">ATP-binding protein</fullName>
    </submittedName>
</protein>
<dbReference type="RefSeq" id="WP_302035535.1">
    <property type="nucleotide sequence ID" value="NZ_JAUKPO010000001.1"/>
</dbReference>
<dbReference type="SUPFAM" id="SSF52540">
    <property type="entry name" value="P-loop containing nucleoside triphosphate hydrolases"/>
    <property type="match status" value="1"/>
</dbReference>
<evidence type="ECO:0000313" key="3">
    <source>
        <dbReference type="Proteomes" id="UP001168528"/>
    </source>
</evidence>
<name>A0ABT8R1R5_9BACT</name>
<keyword evidence="2" id="KW-0547">Nucleotide-binding</keyword>
<comment type="caution">
    <text evidence="2">The sequence shown here is derived from an EMBL/GenBank/DDBJ whole genome shotgun (WGS) entry which is preliminary data.</text>
</comment>
<sequence>MIRKVVLFGSESTGKTTLAQQLADHYHTVWVPEYSRIYQEEKKRDLTLEDVIPIALGQLKLEQKTLEKANRLLICDTDLLETKVYSQAYNGTCPPWLLEQIPHHLADLYLLTDIDLPWEPDGIRDRPDNRAEMHTFFHNELVNWNVPFEIISGNYKERLAKAIKTIDTFLFAQVF</sequence>
<keyword evidence="3" id="KW-1185">Reference proteome</keyword>
<feature type="domain" description="NadR/Ttd14 AAA" evidence="1">
    <location>
        <begin position="4"/>
        <end position="158"/>
    </location>
</feature>
<dbReference type="Pfam" id="PF13521">
    <property type="entry name" value="AAA_28"/>
    <property type="match status" value="1"/>
</dbReference>
<dbReference type="PANTHER" id="PTHR37512:SF1">
    <property type="entry name" value="NADR_TTD14 AAA DOMAIN-CONTAINING PROTEIN"/>
    <property type="match status" value="1"/>
</dbReference>
<keyword evidence="2" id="KW-0067">ATP-binding</keyword>
<dbReference type="Proteomes" id="UP001168528">
    <property type="component" value="Unassembled WGS sequence"/>
</dbReference>
<dbReference type="Gene3D" id="3.40.50.300">
    <property type="entry name" value="P-loop containing nucleotide triphosphate hydrolases"/>
    <property type="match status" value="1"/>
</dbReference>
<dbReference type="InterPro" id="IPR027417">
    <property type="entry name" value="P-loop_NTPase"/>
</dbReference>
<evidence type="ECO:0000259" key="1">
    <source>
        <dbReference type="Pfam" id="PF13521"/>
    </source>
</evidence>
<organism evidence="2 3">
    <name type="scientific">Rhodocytophaga aerolata</name>
    <dbReference type="NCBI Taxonomy" id="455078"/>
    <lineage>
        <taxon>Bacteria</taxon>
        <taxon>Pseudomonadati</taxon>
        <taxon>Bacteroidota</taxon>
        <taxon>Cytophagia</taxon>
        <taxon>Cytophagales</taxon>
        <taxon>Rhodocytophagaceae</taxon>
        <taxon>Rhodocytophaga</taxon>
    </lineage>
</organism>
<gene>
    <name evidence="2" type="ORF">Q0590_00645</name>
</gene>
<accession>A0ABT8R1R5</accession>
<dbReference type="InterPro" id="IPR052735">
    <property type="entry name" value="NAD_biosynth-regulator"/>
</dbReference>
<dbReference type="InterPro" id="IPR038727">
    <property type="entry name" value="NadR/Ttd14_AAA_dom"/>
</dbReference>
<dbReference type="PANTHER" id="PTHR37512">
    <property type="entry name" value="TRIFUNCTIONAL NAD BIOSYNTHESIS/REGULATOR PROTEIN NADR"/>
    <property type="match status" value="1"/>
</dbReference>
<evidence type="ECO:0000313" key="2">
    <source>
        <dbReference type="EMBL" id="MDO1444732.1"/>
    </source>
</evidence>
<dbReference type="GO" id="GO:0005524">
    <property type="term" value="F:ATP binding"/>
    <property type="evidence" value="ECO:0007669"/>
    <property type="project" value="UniProtKB-KW"/>
</dbReference>
<dbReference type="EMBL" id="JAUKPO010000001">
    <property type="protein sequence ID" value="MDO1444732.1"/>
    <property type="molecule type" value="Genomic_DNA"/>
</dbReference>
<proteinExistence type="predicted"/>
<reference evidence="2" key="1">
    <citation type="submission" date="2023-07" db="EMBL/GenBank/DDBJ databases">
        <title>The genome sequence of Rhodocytophaga aerolata KACC 12507.</title>
        <authorList>
            <person name="Zhang X."/>
        </authorList>
    </citation>
    <scope>NUCLEOTIDE SEQUENCE</scope>
    <source>
        <strain evidence="2">KACC 12507</strain>
    </source>
</reference>